<dbReference type="InterPro" id="IPR050565">
    <property type="entry name" value="LYPA1-2/EST-like"/>
</dbReference>
<keyword evidence="5" id="KW-1185">Reference proteome</keyword>
<proteinExistence type="inferred from homology"/>
<name>A0ABU1VF08_9BURK</name>
<dbReference type="NCBIfam" id="NF008525">
    <property type="entry name" value="PRK11460.1"/>
    <property type="match status" value="1"/>
</dbReference>
<accession>A0ABU1VF08</accession>
<dbReference type="Gene3D" id="3.40.50.1820">
    <property type="entry name" value="alpha/beta hydrolase"/>
    <property type="match status" value="1"/>
</dbReference>
<dbReference type="EMBL" id="JAVDWE010000011">
    <property type="protein sequence ID" value="MDR7096051.1"/>
    <property type="molecule type" value="Genomic_DNA"/>
</dbReference>
<organism evidence="4 5">
    <name type="scientific">Hydrogenophaga laconesensis</name>
    <dbReference type="NCBI Taxonomy" id="1805971"/>
    <lineage>
        <taxon>Bacteria</taxon>
        <taxon>Pseudomonadati</taxon>
        <taxon>Pseudomonadota</taxon>
        <taxon>Betaproteobacteria</taxon>
        <taxon>Burkholderiales</taxon>
        <taxon>Comamonadaceae</taxon>
        <taxon>Hydrogenophaga</taxon>
    </lineage>
</organism>
<comment type="caution">
    <text evidence="4">The sequence shown here is derived from an EMBL/GenBank/DDBJ whole genome shotgun (WGS) entry which is preliminary data.</text>
</comment>
<dbReference type="Pfam" id="PF02230">
    <property type="entry name" value="Abhydrolase_2"/>
    <property type="match status" value="1"/>
</dbReference>
<protein>
    <submittedName>
        <fullName evidence="4">Phospholipase/carboxylesterase</fullName>
    </submittedName>
</protein>
<feature type="domain" description="Phospholipase/carboxylesterase/thioesterase" evidence="3">
    <location>
        <begin position="4"/>
        <end position="202"/>
    </location>
</feature>
<dbReference type="InterPro" id="IPR029058">
    <property type="entry name" value="AB_hydrolase_fold"/>
</dbReference>
<dbReference type="SUPFAM" id="SSF53474">
    <property type="entry name" value="alpha/beta-Hydrolases"/>
    <property type="match status" value="1"/>
</dbReference>
<dbReference type="PANTHER" id="PTHR10655">
    <property type="entry name" value="LYSOPHOSPHOLIPASE-RELATED"/>
    <property type="match status" value="1"/>
</dbReference>
<comment type="similarity">
    <text evidence="1">Belongs to the AB hydrolase superfamily. AB hydrolase 2 family.</text>
</comment>
<sequence>MSDAIVIQRPAAASGLILLFHGVGSQPADLVPLGQVLARQHPSACVVSVRSPHPSGLGRGWEWFSVLGVTEENRPARVASAMAPFADTVRHWQRLSGVGAAATTLIGFSQGAIMALESTRHAPALAGTVVSIAGRFAQAPTALAAGTRVHFMHGDADGVMPVHLALEAHAALSALGAAVTLDVFPGLGHGVDQRVLEAILQRLAPATTA</sequence>
<evidence type="ECO:0000256" key="2">
    <source>
        <dbReference type="ARBA" id="ARBA00022801"/>
    </source>
</evidence>
<dbReference type="PANTHER" id="PTHR10655:SF17">
    <property type="entry name" value="LYSOPHOSPHOLIPASE-LIKE PROTEIN 1"/>
    <property type="match status" value="1"/>
</dbReference>
<evidence type="ECO:0000259" key="3">
    <source>
        <dbReference type="Pfam" id="PF02230"/>
    </source>
</evidence>
<keyword evidence="2" id="KW-0378">Hydrolase</keyword>
<dbReference type="RefSeq" id="WP_204734723.1">
    <property type="nucleotide sequence ID" value="NZ_JAVDWE010000011.1"/>
</dbReference>
<dbReference type="InterPro" id="IPR003140">
    <property type="entry name" value="PLipase/COase/thioEstase"/>
</dbReference>
<dbReference type="Proteomes" id="UP001265550">
    <property type="component" value="Unassembled WGS sequence"/>
</dbReference>
<gene>
    <name evidence="4" type="ORF">J2X09_003804</name>
</gene>
<evidence type="ECO:0000313" key="5">
    <source>
        <dbReference type="Proteomes" id="UP001265550"/>
    </source>
</evidence>
<evidence type="ECO:0000313" key="4">
    <source>
        <dbReference type="EMBL" id="MDR7096051.1"/>
    </source>
</evidence>
<evidence type="ECO:0000256" key="1">
    <source>
        <dbReference type="ARBA" id="ARBA00006499"/>
    </source>
</evidence>
<reference evidence="4 5" key="1">
    <citation type="submission" date="2023-07" db="EMBL/GenBank/DDBJ databases">
        <title>Sorghum-associated microbial communities from plants grown in Nebraska, USA.</title>
        <authorList>
            <person name="Schachtman D."/>
        </authorList>
    </citation>
    <scope>NUCLEOTIDE SEQUENCE [LARGE SCALE GENOMIC DNA]</scope>
    <source>
        <strain evidence="4 5">BE240</strain>
    </source>
</reference>